<dbReference type="GO" id="GO:1900063">
    <property type="term" value="P:regulation of peroxisome organization"/>
    <property type="evidence" value="ECO:0007669"/>
    <property type="project" value="UniProtKB-ARBA"/>
</dbReference>
<evidence type="ECO:0000256" key="13">
    <source>
        <dbReference type="ARBA" id="ARBA00023118"/>
    </source>
</evidence>
<dbReference type="GO" id="GO:0032728">
    <property type="term" value="P:positive regulation of interferon-beta production"/>
    <property type="evidence" value="ECO:0007669"/>
    <property type="project" value="UniProtKB-ARBA"/>
</dbReference>
<evidence type="ECO:0000256" key="4">
    <source>
        <dbReference type="ARBA" id="ARBA00022499"/>
    </source>
</evidence>
<keyword evidence="12" id="KW-1133">Transmembrane helix</keyword>
<evidence type="ECO:0000313" key="24">
    <source>
        <dbReference type="Ensembl" id="ENSSDUP00000004047.1"/>
    </source>
</evidence>
<evidence type="ECO:0000256" key="21">
    <source>
        <dbReference type="ARBA" id="ARBA00083233"/>
    </source>
</evidence>
<dbReference type="Gene3D" id="1.10.533.10">
    <property type="entry name" value="Death Domain, Fas"/>
    <property type="match status" value="1"/>
</dbReference>
<keyword evidence="14" id="KW-0496">Mitochondrion</keyword>
<dbReference type="Proteomes" id="UP000261420">
    <property type="component" value="Unplaced"/>
</dbReference>
<dbReference type="Pfam" id="PF16739">
    <property type="entry name" value="CARD_2"/>
    <property type="match status" value="1"/>
</dbReference>
<dbReference type="GO" id="GO:1900227">
    <property type="term" value="P:positive regulation of NLRP3 inflammasome complex assembly"/>
    <property type="evidence" value="ECO:0007669"/>
    <property type="project" value="UniProtKB-ARBA"/>
</dbReference>
<keyword evidence="4" id="KW-1017">Isopeptide bond</keyword>
<dbReference type="GO" id="GO:0002230">
    <property type="term" value="P:positive regulation of defense response to virus by host"/>
    <property type="evidence" value="ECO:0007669"/>
    <property type="project" value="UniProtKB-ARBA"/>
</dbReference>
<evidence type="ECO:0000256" key="20">
    <source>
        <dbReference type="ARBA" id="ARBA00082620"/>
    </source>
</evidence>
<feature type="compositionally biased region" description="Polar residues" evidence="22">
    <location>
        <begin position="343"/>
        <end position="352"/>
    </location>
</feature>
<evidence type="ECO:0000256" key="18">
    <source>
        <dbReference type="ARBA" id="ARBA00023288"/>
    </source>
</evidence>
<keyword evidence="16" id="KW-0564">Palmitate</keyword>
<dbReference type="PRINTS" id="PR01217">
    <property type="entry name" value="PRICHEXTENSN"/>
</dbReference>
<dbReference type="InterPro" id="IPR031964">
    <property type="entry name" value="CARD_dom"/>
</dbReference>
<dbReference type="CTD" id="57506"/>
<keyword evidence="9" id="KW-1000">Mitochondrion outer membrane</keyword>
<feature type="compositionally biased region" description="Low complexity" evidence="22">
    <location>
        <begin position="138"/>
        <end position="155"/>
    </location>
</feature>
<evidence type="ECO:0000256" key="16">
    <source>
        <dbReference type="ARBA" id="ARBA00023139"/>
    </source>
</evidence>
<keyword evidence="10" id="KW-0832">Ubl conjugation</keyword>
<dbReference type="GO" id="GO:0045071">
    <property type="term" value="P:negative regulation of viral genome replication"/>
    <property type="evidence" value="ECO:0007669"/>
    <property type="project" value="UniProtKB-ARBA"/>
</dbReference>
<evidence type="ECO:0000256" key="19">
    <source>
        <dbReference type="ARBA" id="ARBA00071084"/>
    </source>
</evidence>
<evidence type="ECO:0000256" key="8">
    <source>
        <dbReference type="ARBA" id="ARBA00022692"/>
    </source>
</evidence>
<keyword evidence="5" id="KW-0597">Phosphoprotein</keyword>
<keyword evidence="6" id="KW-0945">Host-virus interaction</keyword>
<evidence type="ECO:0000256" key="10">
    <source>
        <dbReference type="ARBA" id="ARBA00022843"/>
    </source>
</evidence>
<feature type="compositionally biased region" description="Polar residues" evidence="22">
    <location>
        <begin position="255"/>
        <end position="271"/>
    </location>
</feature>
<evidence type="ECO:0000256" key="15">
    <source>
        <dbReference type="ARBA" id="ARBA00023136"/>
    </source>
</evidence>
<dbReference type="GeneTree" id="ENSGT01030000234772"/>
<feature type="compositionally biased region" description="Pro residues" evidence="22">
    <location>
        <begin position="174"/>
        <end position="197"/>
    </location>
</feature>
<dbReference type="OMA" id="PHIDQKF"/>
<feature type="domain" description="Caspase recruitment" evidence="23">
    <location>
        <begin position="6"/>
        <end position="93"/>
    </location>
</feature>
<keyword evidence="11" id="KW-0391">Immunity</keyword>
<evidence type="ECO:0000256" key="22">
    <source>
        <dbReference type="SAM" id="MobiDB-lite"/>
    </source>
</evidence>
<name>A0A3B4TDM2_SERDU</name>
<evidence type="ECO:0000256" key="7">
    <source>
        <dbReference type="ARBA" id="ARBA00022588"/>
    </source>
</evidence>
<keyword evidence="13" id="KW-0051">Antiviral defense</keyword>
<evidence type="ECO:0000256" key="9">
    <source>
        <dbReference type="ARBA" id="ARBA00022787"/>
    </source>
</evidence>
<evidence type="ECO:0000256" key="1">
    <source>
        <dbReference type="ARBA" id="ARBA00004275"/>
    </source>
</evidence>
<evidence type="ECO:0000256" key="5">
    <source>
        <dbReference type="ARBA" id="ARBA00022553"/>
    </source>
</evidence>
<feature type="region of interest" description="Disordered" evidence="22">
    <location>
        <begin position="450"/>
        <end position="498"/>
    </location>
</feature>
<evidence type="ECO:0000256" key="17">
    <source>
        <dbReference type="ARBA" id="ARBA00023140"/>
    </source>
</evidence>
<dbReference type="AlphaFoldDB" id="A0A3B4TDM2"/>
<dbReference type="FunFam" id="1.10.533.10:FF:000063">
    <property type="entry name" value="Mitochondrial antiviral-signaling protein"/>
    <property type="match status" value="1"/>
</dbReference>
<keyword evidence="3" id="KW-0488">Methylation</keyword>
<feature type="compositionally biased region" description="Polar residues" evidence="22">
    <location>
        <begin position="458"/>
        <end position="470"/>
    </location>
</feature>
<sequence>MTFASDKLYNGYLRRKMPMIASNVKVREIIVHLPCLTGHDRENIEAKRETYGNHDSMVLLLECLRRRENWPEQFIDALEACEQPTIADEVRAEYNALKGIKNSNPSSPSTTVVRVHVEPAPAASHPENGVNSQVAVAPPAEASAPPQPAAQASPPLNTPVHPQAPSPVAHVPEAVPPPEPQQIEVAPPPSTPPPSPPQREVNAHQEPEENSESDIQDSDNSVASPLPSPPVEQRKTDTPVQTTATTEVRPPQSPSPTQANSDVSDGSSFLTLTPERPPVQDTAPPFEKTPAVVLEPEETSEPSTTQVIESSPQRDAAATNSPLPGASVFDDNSMCLSKPGQLVSIQPQNHDSPTIPAHNPPAEPYSGNSQRLEMSDAAPDAVTSAHVPACQENGVGLGHNQPEENHYESPCESFEVRENVVHVSGEPSILNLDGQILAPRAQIINGGAAREITPPAPSSNTAADTVSSLNTPSGESYPPPEPAPAPKLKTLPDSEEKTFSYSLPTNTKYIMTAAGVGACALLMAWKLKK</sequence>
<keyword evidence="8" id="KW-0812">Transmembrane</keyword>
<dbReference type="STRING" id="41447.ENSSDUP00000004047"/>
<dbReference type="KEGG" id="sdu:111226054"/>
<evidence type="ECO:0000256" key="11">
    <source>
        <dbReference type="ARBA" id="ARBA00022859"/>
    </source>
</evidence>
<dbReference type="GO" id="GO:0045087">
    <property type="term" value="P:innate immune response"/>
    <property type="evidence" value="ECO:0007669"/>
    <property type="project" value="UniProtKB-KW"/>
</dbReference>
<evidence type="ECO:0000256" key="14">
    <source>
        <dbReference type="ARBA" id="ARBA00023128"/>
    </source>
</evidence>
<comment type="subcellular location">
    <subcellularLocation>
        <location evidence="2">Mitochondrion outer membrane</location>
        <topology evidence="2">Single-pass membrane protein</topology>
    </subcellularLocation>
    <subcellularLocation>
        <location evidence="1">Peroxisome</location>
    </subcellularLocation>
</comment>
<evidence type="ECO:0000313" key="25">
    <source>
        <dbReference type="Proteomes" id="UP000261420"/>
    </source>
</evidence>
<dbReference type="RefSeq" id="XP_022606857.1">
    <property type="nucleotide sequence ID" value="XM_022751136.1"/>
</dbReference>
<dbReference type="GO" id="GO:0002753">
    <property type="term" value="P:cytoplasmic pattern recognition receptor signaling pathway"/>
    <property type="evidence" value="ECO:0007669"/>
    <property type="project" value="UniProtKB-ARBA"/>
</dbReference>
<organism evidence="24 25">
    <name type="scientific">Seriola dumerili</name>
    <name type="common">Greater amberjack</name>
    <name type="synonym">Caranx dumerili</name>
    <dbReference type="NCBI Taxonomy" id="41447"/>
    <lineage>
        <taxon>Eukaryota</taxon>
        <taxon>Metazoa</taxon>
        <taxon>Chordata</taxon>
        <taxon>Craniata</taxon>
        <taxon>Vertebrata</taxon>
        <taxon>Euteleostomi</taxon>
        <taxon>Actinopterygii</taxon>
        <taxon>Neopterygii</taxon>
        <taxon>Teleostei</taxon>
        <taxon>Neoteleostei</taxon>
        <taxon>Acanthomorphata</taxon>
        <taxon>Carangaria</taxon>
        <taxon>Carangiformes</taxon>
        <taxon>Carangidae</taxon>
        <taxon>Seriola</taxon>
    </lineage>
</organism>
<dbReference type="GO" id="GO:0051607">
    <property type="term" value="P:defense response to virus"/>
    <property type="evidence" value="ECO:0007669"/>
    <property type="project" value="UniProtKB-KW"/>
</dbReference>
<dbReference type="GeneID" id="111226054"/>
<keyword evidence="7" id="KW-0399">Innate immunity</keyword>
<keyword evidence="17" id="KW-0576">Peroxisome</keyword>
<protein>
    <recommendedName>
        <fullName evidence="19">Mitochondrial antiviral-signaling protein</fullName>
    </recommendedName>
    <alternativeName>
        <fullName evidence="20">Interferon beta promoter stimulator protein 1</fullName>
    </alternativeName>
    <alternativeName>
        <fullName evidence="21">Virus-induced-signaling adapter</fullName>
    </alternativeName>
</protein>
<dbReference type="GO" id="GO:0032755">
    <property type="term" value="P:positive regulation of interleukin-6 production"/>
    <property type="evidence" value="ECO:0007669"/>
    <property type="project" value="UniProtKB-ARBA"/>
</dbReference>
<dbReference type="GO" id="GO:0032727">
    <property type="term" value="P:positive regulation of interferon-alpha production"/>
    <property type="evidence" value="ECO:0007669"/>
    <property type="project" value="UniProtKB-ARBA"/>
</dbReference>
<evidence type="ECO:0000256" key="12">
    <source>
        <dbReference type="ARBA" id="ARBA00022989"/>
    </source>
</evidence>
<feature type="compositionally biased region" description="Acidic residues" evidence="22">
    <location>
        <begin position="208"/>
        <end position="217"/>
    </location>
</feature>
<feature type="compositionally biased region" description="Polar residues" evidence="22">
    <location>
        <begin position="306"/>
        <end position="322"/>
    </location>
</feature>
<keyword evidence="15" id="KW-0472">Membrane</keyword>
<dbReference type="InterPro" id="IPR011029">
    <property type="entry name" value="DEATH-like_dom_sf"/>
</dbReference>
<evidence type="ECO:0000256" key="2">
    <source>
        <dbReference type="ARBA" id="ARBA00004572"/>
    </source>
</evidence>
<accession>A0A3B4TDM2</accession>
<evidence type="ECO:0000259" key="23">
    <source>
        <dbReference type="Pfam" id="PF16739"/>
    </source>
</evidence>
<dbReference type="GO" id="GO:0005777">
    <property type="term" value="C:peroxisome"/>
    <property type="evidence" value="ECO:0007669"/>
    <property type="project" value="UniProtKB-SubCell"/>
</dbReference>
<dbReference type="GO" id="GO:0035591">
    <property type="term" value="F:signaling adaptor activity"/>
    <property type="evidence" value="ECO:0007669"/>
    <property type="project" value="UniProtKB-ARBA"/>
</dbReference>
<feature type="region of interest" description="Disordered" evidence="22">
    <location>
        <begin position="138"/>
        <end position="384"/>
    </location>
</feature>
<dbReference type="GO" id="GO:0005741">
    <property type="term" value="C:mitochondrial outer membrane"/>
    <property type="evidence" value="ECO:0007669"/>
    <property type="project" value="UniProtKB-SubCell"/>
</dbReference>
<dbReference type="Ensembl" id="ENSSDUT00000004136.1">
    <property type="protein sequence ID" value="ENSSDUP00000004047.1"/>
    <property type="gene ID" value="ENSSDUG00000003021.1"/>
</dbReference>
<keyword evidence="25" id="KW-1185">Reference proteome</keyword>
<evidence type="ECO:0000256" key="3">
    <source>
        <dbReference type="ARBA" id="ARBA00022481"/>
    </source>
</evidence>
<reference evidence="24" key="1">
    <citation type="submission" date="2025-08" db="UniProtKB">
        <authorList>
            <consortium name="Ensembl"/>
        </authorList>
    </citation>
    <scope>IDENTIFICATION</scope>
</reference>
<dbReference type="GO" id="GO:0070585">
    <property type="term" value="P:protein localization to mitochondrion"/>
    <property type="evidence" value="ECO:0007669"/>
    <property type="project" value="UniProtKB-ARBA"/>
</dbReference>
<evidence type="ECO:0000256" key="6">
    <source>
        <dbReference type="ARBA" id="ARBA00022581"/>
    </source>
</evidence>
<reference evidence="24" key="2">
    <citation type="submission" date="2025-09" db="UniProtKB">
        <authorList>
            <consortium name="Ensembl"/>
        </authorList>
    </citation>
    <scope>IDENTIFICATION</scope>
</reference>
<proteinExistence type="predicted"/>
<keyword evidence="18" id="KW-0449">Lipoprotein</keyword>